<keyword evidence="14" id="KW-1185">Reference proteome</keyword>
<dbReference type="InterPro" id="IPR000812">
    <property type="entry name" value="TFIIB"/>
</dbReference>
<dbReference type="InterPro" id="IPR013137">
    <property type="entry name" value="Znf_TFIIB"/>
</dbReference>
<reference evidence="13 14" key="1">
    <citation type="submission" date="2018-01" db="EMBL/GenBank/DDBJ databases">
        <title>Complete genome sequence of Salinigranum rubrum GX10T, an extremely halophilic archaeon isolated from a marine solar saltern.</title>
        <authorList>
            <person name="Han S."/>
        </authorList>
    </citation>
    <scope>NUCLEOTIDE SEQUENCE [LARGE SCALE GENOMIC DNA]</scope>
    <source>
        <strain evidence="13 14">GX10</strain>
    </source>
</reference>
<evidence type="ECO:0000259" key="12">
    <source>
        <dbReference type="PROSITE" id="PS51134"/>
    </source>
</evidence>
<dbReference type="Pfam" id="PF00382">
    <property type="entry name" value="TFIIB"/>
    <property type="match status" value="2"/>
</dbReference>
<dbReference type="GO" id="GO:0070897">
    <property type="term" value="P:transcription preinitiation complex assembly"/>
    <property type="evidence" value="ECO:0007669"/>
    <property type="project" value="InterPro"/>
</dbReference>
<evidence type="ECO:0000256" key="7">
    <source>
        <dbReference type="ARBA" id="ARBA00023015"/>
    </source>
</evidence>
<evidence type="ECO:0000313" key="13">
    <source>
        <dbReference type="EMBL" id="AUV82483.1"/>
    </source>
</evidence>
<sequence>MSQEWQIKDTNRIDGERQNSHAFESDASRHQPEGHSYCPECGEDLIYVANQAEIVCEGCGLVVDEESIDHGPEWRAFTSTEKDERSRVGAPMTNLLHDKGLSTTIGWRDSDARGKSITSRQQKLMQRLRTWDERFRTKDAHERNLKHALSEINRMASALSLPDPVRETAGVLYRRAVEDDLLPGRSIEGMATACLYGSARQQGNPRSLAEFSSVSRVDRLRIQRAYRYLSRELELGIAPSKPSAYIRRFASELALSQEAQTVASDLLETAAKQGVHSGKSPVGLAAAALYAASHLTNETVTQDAVSEVTQVSTVTIRKRYPELLEAQE</sequence>
<dbReference type="Pfam" id="PF08271">
    <property type="entry name" value="Zn_Ribbon_TF"/>
    <property type="match status" value="1"/>
</dbReference>
<dbReference type="InterPro" id="IPR023484">
    <property type="entry name" value="TFIIB_arc"/>
</dbReference>
<dbReference type="InterPro" id="IPR036915">
    <property type="entry name" value="Cyclin-like_sf"/>
</dbReference>
<feature type="repeat" description="2" evidence="9">
    <location>
        <begin position="244"/>
        <end position="325"/>
    </location>
</feature>
<keyword evidence="7 9" id="KW-0805">Transcription regulation</keyword>
<dbReference type="InterPro" id="IPR023486">
    <property type="entry name" value="TFIIB_CS"/>
</dbReference>
<keyword evidence="3 9" id="KW-0479">Metal-binding</keyword>
<dbReference type="OrthoDB" id="7429at2157"/>
<feature type="binding site" evidence="9">
    <location>
        <position position="41"/>
    </location>
    <ligand>
        <name>Zn(2+)</name>
        <dbReference type="ChEBI" id="CHEBI:29105"/>
    </ligand>
</feature>
<dbReference type="GO" id="GO:0003743">
    <property type="term" value="F:translation initiation factor activity"/>
    <property type="evidence" value="ECO:0007669"/>
    <property type="project" value="UniProtKB-KW"/>
</dbReference>
<evidence type="ECO:0000256" key="11">
    <source>
        <dbReference type="SAM" id="MobiDB-lite"/>
    </source>
</evidence>
<feature type="repeat" description="1" evidence="9">
    <location>
        <begin position="150"/>
        <end position="233"/>
    </location>
</feature>
<dbReference type="InterPro" id="IPR013150">
    <property type="entry name" value="TFIIB_cyclin"/>
</dbReference>
<dbReference type="Gene3D" id="1.10.472.170">
    <property type="match status" value="1"/>
</dbReference>
<dbReference type="GO" id="GO:0097550">
    <property type="term" value="C:transcription preinitiation complex"/>
    <property type="evidence" value="ECO:0007669"/>
    <property type="project" value="TreeGrafter"/>
</dbReference>
<evidence type="ECO:0000256" key="6">
    <source>
        <dbReference type="ARBA" id="ARBA00022833"/>
    </source>
</evidence>
<comment type="function">
    <text evidence="9">Stabilizes TBP binding to an archaeal box-A promoter. Also responsible for recruiting RNA polymerase II to the pre-initiation complex (DNA-TBP-TFIIB).</text>
</comment>
<evidence type="ECO:0000256" key="4">
    <source>
        <dbReference type="ARBA" id="ARBA00022737"/>
    </source>
</evidence>
<proteinExistence type="inferred from homology"/>
<comment type="similarity">
    <text evidence="1 9">Belongs to the TFIIB family.</text>
</comment>
<feature type="domain" description="TFIIB-type" evidence="12">
    <location>
        <begin position="33"/>
        <end position="64"/>
    </location>
</feature>
<evidence type="ECO:0000313" key="14">
    <source>
        <dbReference type="Proteomes" id="UP000236584"/>
    </source>
</evidence>
<evidence type="ECO:0000256" key="1">
    <source>
        <dbReference type="ARBA" id="ARBA00010857"/>
    </source>
</evidence>
<dbReference type="SMART" id="SM00385">
    <property type="entry name" value="CYCLIN"/>
    <property type="match status" value="2"/>
</dbReference>
<feature type="binding site" evidence="9">
    <location>
        <position position="56"/>
    </location>
    <ligand>
        <name>Zn(2+)</name>
        <dbReference type="ChEBI" id="CHEBI:29105"/>
    </ligand>
</feature>
<feature type="binding site" evidence="9">
    <location>
        <position position="59"/>
    </location>
    <ligand>
        <name>Zn(2+)</name>
        <dbReference type="ChEBI" id="CHEBI:29105"/>
    </ligand>
</feature>
<dbReference type="RefSeq" id="WP_103426172.1">
    <property type="nucleotide sequence ID" value="NZ_CP026309.1"/>
</dbReference>
<keyword evidence="13" id="KW-0396">Initiation factor</keyword>
<evidence type="ECO:0000256" key="10">
    <source>
        <dbReference type="PROSITE-ProRule" id="PRU00469"/>
    </source>
</evidence>
<dbReference type="PANTHER" id="PTHR11618:SF13">
    <property type="entry name" value="TRANSCRIPTION INITIATION FACTOR IIB"/>
    <property type="match status" value="1"/>
</dbReference>
<dbReference type="InterPro" id="IPR013763">
    <property type="entry name" value="Cyclin-like_dom"/>
</dbReference>
<dbReference type="AlphaFoldDB" id="A0A2I8VKM2"/>
<dbReference type="PROSITE" id="PS51134">
    <property type="entry name" value="ZF_TFIIB"/>
    <property type="match status" value="1"/>
</dbReference>
<keyword evidence="6 9" id="KW-0862">Zinc</keyword>
<dbReference type="EMBL" id="CP026309">
    <property type="protein sequence ID" value="AUV82483.1"/>
    <property type="molecule type" value="Genomic_DNA"/>
</dbReference>
<feature type="compositionally biased region" description="Basic and acidic residues" evidence="11">
    <location>
        <begin position="1"/>
        <end position="33"/>
    </location>
</feature>
<dbReference type="PROSITE" id="PS00782">
    <property type="entry name" value="TFIIB"/>
    <property type="match status" value="1"/>
</dbReference>
<keyword evidence="13" id="KW-0648">Protein biosynthesis</keyword>
<dbReference type="PRINTS" id="PR00685">
    <property type="entry name" value="TIFACTORIIB"/>
</dbReference>
<evidence type="ECO:0000256" key="2">
    <source>
        <dbReference type="ARBA" id="ARBA00013932"/>
    </source>
</evidence>
<dbReference type="Gene3D" id="1.10.472.10">
    <property type="entry name" value="Cyclin-like"/>
    <property type="match status" value="1"/>
</dbReference>
<dbReference type="FunFam" id="1.10.472.170:FF:000001">
    <property type="entry name" value="Transcription initiation factor IIB"/>
    <property type="match status" value="1"/>
</dbReference>
<dbReference type="GO" id="GO:0017025">
    <property type="term" value="F:TBP-class protein binding"/>
    <property type="evidence" value="ECO:0007669"/>
    <property type="project" value="InterPro"/>
</dbReference>
<evidence type="ECO:0000256" key="8">
    <source>
        <dbReference type="ARBA" id="ARBA00023163"/>
    </source>
</evidence>
<dbReference type="SUPFAM" id="SSF47954">
    <property type="entry name" value="Cyclin-like"/>
    <property type="match status" value="2"/>
</dbReference>
<evidence type="ECO:0000256" key="9">
    <source>
        <dbReference type="HAMAP-Rule" id="MF_00383"/>
    </source>
</evidence>
<accession>A0A2I8VKM2</accession>
<dbReference type="SUPFAM" id="SSF57783">
    <property type="entry name" value="Zinc beta-ribbon"/>
    <property type="match status" value="1"/>
</dbReference>
<dbReference type="CDD" id="cd20549">
    <property type="entry name" value="CYCLIN_TFIIB_archaea_like_rpt1"/>
    <property type="match status" value="1"/>
</dbReference>
<dbReference type="HAMAP" id="MF_00383">
    <property type="entry name" value="TF2B_arch"/>
    <property type="match status" value="1"/>
</dbReference>
<gene>
    <name evidence="9" type="primary">tfb</name>
    <name evidence="13" type="ORF">C2R22_13225</name>
</gene>
<feature type="binding site" evidence="9">
    <location>
        <position position="38"/>
    </location>
    <ligand>
        <name>Zn(2+)</name>
        <dbReference type="ChEBI" id="CHEBI:29105"/>
    </ligand>
</feature>
<organism evidence="13 14">
    <name type="scientific">Salinigranum rubrum</name>
    <dbReference type="NCBI Taxonomy" id="755307"/>
    <lineage>
        <taxon>Archaea</taxon>
        <taxon>Methanobacteriati</taxon>
        <taxon>Methanobacteriota</taxon>
        <taxon>Stenosarchaea group</taxon>
        <taxon>Halobacteria</taxon>
        <taxon>Halobacteriales</taxon>
        <taxon>Haloferacaceae</taxon>
        <taxon>Salinigranum</taxon>
    </lineage>
</organism>
<feature type="region of interest" description="Disordered" evidence="11">
    <location>
        <begin position="1"/>
        <end position="34"/>
    </location>
</feature>
<keyword evidence="4 9" id="KW-0677">Repeat</keyword>
<keyword evidence="5 10" id="KW-0863">Zinc-finger</keyword>
<dbReference type="PANTHER" id="PTHR11618">
    <property type="entry name" value="TRANSCRIPTION INITIATION FACTOR IIB-RELATED"/>
    <property type="match status" value="1"/>
</dbReference>
<dbReference type="GO" id="GO:0008270">
    <property type="term" value="F:zinc ion binding"/>
    <property type="evidence" value="ECO:0007669"/>
    <property type="project" value="UniProtKB-UniRule"/>
</dbReference>
<dbReference type="Proteomes" id="UP000236584">
    <property type="component" value="Chromosome"/>
</dbReference>
<evidence type="ECO:0000256" key="5">
    <source>
        <dbReference type="ARBA" id="ARBA00022771"/>
    </source>
</evidence>
<keyword evidence="8 9" id="KW-0804">Transcription</keyword>
<evidence type="ECO:0000256" key="3">
    <source>
        <dbReference type="ARBA" id="ARBA00022723"/>
    </source>
</evidence>
<dbReference type="GO" id="GO:0003700">
    <property type="term" value="F:DNA-binding transcription factor activity"/>
    <property type="evidence" value="ECO:0007669"/>
    <property type="project" value="UniProtKB-UniRule"/>
</dbReference>
<name>A0A2I8VKM2_9EURY</name>
<protein>
    <recommendedName>
        <fullName evidence="2 9">Transcription initiation factor IIB</fullName>
        <shortName evidence="9">TFIIB</shortName>
    </recommendedName>
</protein>
<dbReference type="GeneID" id="35593070"/>
<dbReference type="KEGG" id="srub:C2R22_13225"/>